<dbReference type="InterPro" id="IPR035530">
    <property type="entry name" value="PBSX_XtrA"/>
</dbReference>
<dbReference type="AlphaFoldDB" id="A0A1Y3MP28"/>
<dbReference type="EMBL" id="MWPX01000006">
    <property type="protein sequence ID" value="OUM49342.1"/>
    <property type="molecule type" value="Genomic_DNA"/>
</dbReference>
<gene>
    <name evidence="1" type="ORF">BW425_07970</name>
</gene>
<accession>A0A1Y3MP28</accession>
<evidence type="ECO:0000313" key="1">
    <source>
        <dbReference type="EMBL" id="OUM49342.1"/>
    </source>
</evidence>
<name>A0A1Y3MP28_9BACI</name>
<dbReference type="Pfam" id="PF17356">
    <property type="entry name" value="PBSX_XtrA"/>
    <property type="match status" value="1"/>
</dbReference>
<dbReference type="Proteomes" id="UP000195321">
    <property type="component" value="Unassembled WGS sequence"/>
</dbReference>
<evidence type="ECO:0000313" key="2">
    <source>
        <dbReference type="Proteomes" id="UP000195321"/>
    </source>
</evidence>
<protein>
    <submittedName>
        <fullName evidence="1">Terminase</fullName>
    </submittedName>
</protein>
<sequence length="72" mass="8031">MGVIYVRTKDIEVNLNGLKIEHNIEPGKVLVLILDGNQGKVKVCEAVEHGFTIVETVKGQAKRIKFEESELI</sequence>
<proteinExistence type="predicted"/>
<reference evidence="1 2" key="1">
    <citation type="submission" date="2017-02" db="EMBL/GenBank/DDBJ databases">
        <title>Bacillus pseudomycoides isolate FSL K6-0042.</title>
        <authorList>
            <person name="Kovac J."/>
        </authorList>
    </citation>
    <scope>NUCLEOTIDE SEQUENCE [LARGE SCALE GENOMIC DNA]</scope>
    <source>
        <strain evidence="1 2">FSL K6-0042</strain>
    </source>
</reference>
<organism evidence="1 2">
    <name type="scientific">Bacillus pseudomycoides</name>
    <dbReference type="NCBI Taxonomy" id="64104"/>
    <lineage>
        <taxon>Bacteria</taxon>
        <taxon>Bacillati</taxon>
        <taxon>Bacillota</taxon>
        <taxon>Bacilli</taxon>
        <taxon>Bacillales</taxon>
        <taxon>Bacillaceae</taxon>
        <taxon>Bacillus</taxon>
        <taxon>Bacillus cereus group</taxon>
    </lineage>
</organism>
<comment type="caution">
    <text evidence="1">The sequence shown here is derived from an EMBL/GenBank/DDBJ whole genome shotgun (WGS) entry which is preliminary data.</text>
</comment>